<gene>
    <name evidence="1" type="ORF">GCM10010185_40020</name>
</gene>
<evidence type="ECO:0000313" key="2">
    <source>
        <dbReference type="Proteomes" id="UP000639606"/>
    </source>
</evidence>
<dbReference type="Proteomes" id="UP000639606">
    <property type="component" value="Unassembled WGS sequence"/>
</dbReference>
<dbReference type="InterPro" id="IPR023159">
    <property type="entry name" value="SO1590-like_sf"/>
</dbReference>
<organism evidence="1 2">
    <name type="scientific">Saccharothrix coeruleofusca</name>
    <dbReference type="NCBI Taxonomy" id="33919"/>
    <lineage>
        <taxon>Bacteria</taxon>
        <taxon>Bacillati</taxon>
        <taxon>Actinomycetota</taxon>
        <taxon>Actinomycetes</taxon>
        <taxon>Pseudonocardiales</taxon>
        <taxon>Pseudonocardiaceae</taxon>
        <taxon>Saccharothrix</taxon>
    </lineage>
</organism>
<proteinExistence type="predicted"/>
<comment type="caution">
    <text evidence="1">The sequence shown here is derived from an EMBL/GenBank/DDBJ whole genome shotgun (WGS) entry which is preliminary data.</text>
</comment>
<dbReference type="EMBL" id="BMRG01000007">
    <property type="protein sequence ID" value="GGP63336.1"/>
    <property type="molecule type" value="Genomic_DNA"/>
</dbReference>
<dbReference type="Gene3D" id="2.40.350.10">
    <property type="entry name" value="SO1590-like"/>
    <property type="match status" value="1"/>
</dbReference>
<accession>A0A918ARR8</accession>
<keyword evidence="2" id="KW-1185">Reference proteome</keyword>
<reference evidence="1" key="2">
    <citation type="submission" date="2020-09" db="EMBL/GenBank/DDBJ databases">
        <authorList>
            <person name="Sun Q."/>
            <person name="Ohkuma M."/>
        </authorList>
    </citation>
    <scope>NUCLEOTIDE SEQUENCE</scope>
    <source>
        <strain evidence="1">JCM 3313</strain>
    </source>
</reference>
<name>A0A918ARR8_9PSEU</name>
<reference evidence="1" key="1">
    <citation type="journal article" date="2014" name="Int. J. Syst. Evol. Microbiol.">
        <title>Complete genome sequence of Corynebacterium casei LMG S-19264T (=DSM 44701T), isolated from a smear-ripened cheese.</title>
        <authorList>
            <consortium name="US DOE Joint Genome Institute (JGI-PGF)"/>
            <person name="Walter F."/>
            <person name="Albersmeier A."/>
            <person name="Kalinowski J."/>
            <person name="Ruckert C."/>
        </authorList>
    </citation>
    <scope>NUCLEOTIDE SEQUENCE</scope>
    <source>
        <strain evidence="1">JCM 3313</strain>
    </source>
</reference>
<dbReference type="Pfam" id="PF11528">
    <property type="entry name" value="DUF3224"/>
    <property type="match status" value="1"/>
</dbReference>
<protein>
    <submittedName>
        <fullName evidence="1">Uncharacterized protein</fullName>
    </submittedName>
</protein>
<dbReference type="SUPFAM" id="SSF159238">
    <property type="entry name" value="SO1590-like"/>
    <property type="match status" value="1"/>
</dbReference>
<evidence type="ECO:0000313" key="1">
    <source>
        <dbReference type="EMBL" id="GGP63336.1"/>
    </source>
</evidence>
<dbReference type="RefSeq" id="WP_189224791.1">
    <property type="nucleotide sequence ID" value="NZ_BMRG01000007.1"/>
</dbReference>
<sequence>MTGALGDRSGAFVLRHTGGYRDGVAERSFTVVASSGGLAGLRGHGRIRWVMGEPGHYEF</sequence>
<dbReference type="InterPro" id="IPR021607">
    <property type="entry name" value="DUF3224"/>
</dbReference>
<dbReference type="AlphaFoldDB" id="A0A918ARR8"/>